<dbReference type="NCBIfam" id="NF007483">
    <property type="entry name" value="PRK10076.1"/>
    <property type="match status" value="1"/>
</dbReference>
<gene>
    <name evidence="10" type="ORF">HYN51_06505</name>
</gene>
<dbReference type="NCBIfam" id="TIGR02494">
    <property type="entry name" value="PFLE_PFLC"/>
    <property type="match status" value="1"/>
</dbReference>
<dbReference type="SFLD" id="SFLDS00029">
    <property type="entry name" value="Radical_SAM"/>
    <property type="match status" value="1"/>
</dbReference>
<evidence type="ECO:0000256" key="8">
    <source>
        <dbReference type="ARBA" id="ARBA00023014"/>
    </source>
</evidence>
<name>A0A2Y9TXM0_9GAMM</name>
<reference evidence="10 11" key="1">
    <citation type="journal article" date="2019" name="Int. J. Syst. Evol. Microbiol.">
        <title>Limnobaculum parvum gen. nov., sp. nov., isolated from a freshwater lake.</title>
        <authorList>
            <person name="Baek C."/>
            <person name="Shin S.K."/>
            <person name="Yi H."/>
        </authorList>
    </citation>
    <scope>NUCLEOTIDE SEQUENCE [LARGE SCALE GENOMIC DNA]</scope>
    <source>
        <strain evidence="10 11">HYN0051</strain>
    </source>
</reference>
<dbReference type="SFLD" id="SFLDG01118">
    <property type="entry name" value="activating_enzymes__group_2"/>
    <property type="match status" value="1"/>
</dbReference>
<dbReference type="RefSeq" id="WP_108900314.1">
    <property type="nucleotide sequence ID" value="NZ_CP029185.2"/>
</dbReference>
<evidence type="ECO:0000256" key="1">
    <source>
        <dbReference type="ARBA" id="ARBA00001966"/>
    </source>
</evidence>
<dbReference type="GO" id="GO:0046872">
    <property type="term" value="F:metal ion binding"/>
    <property type="evidence" value="ECO:0007669"/>
    <property type="project" value="UniProtKB-KW"/>
</dbReference>
<evidence type="ECO:0000256" key="7">
    <source>
        <dbReference type="ARBA" id="ARBA00023004"/>
    </source>
</evidence>
<dbReference type="EMBL" id="CP029185">
    <property type="protein sequence ID" value="AWH88239.1"/>
    <property type="molecule type" value="Genomic_DNA"/>
</dbReference>
<dbReference type="InterPro" id="IPR058240">
    <property type="entry name" value="rSAM_sf"/>
</dbReference>
<dbReference type="Proteomes" id="UP000244908">
    <property type="component" value="Chromosome"/>
</dbReference>
<dbReference type="PIRSF" id="PIRSF000371">
    <property type="entry name" value="PFL_act_enz"/>
    <property type="match status" value="1"/>
</dbReference>
<keyword evidence="8" id="KW-0411">Iron-sulfur</keyword>
<dbReference type="AlphaFoldDB" id="A0A2Y9TXM0"/>
<evidence type="ECO:0000256" key="5">
    <source>
        <dbReference type="ARBA" id="ARBA00022723"/>
    </source>
</evidence>
<dbReference type="InterPro" id="IPR013785">
    <property type="entry name" value="Aldolase_TIM"/>
</dbReference>
<organism evidence="10 11">
    <name type="scientific">Limnobaculum parvum</name>
    <dbReference type="NCBI Taxonomy" id="2172103"/>
    <lineage>
        <taxon>Bacteria</taxon>
        <taxon>Pseudomonadati</taxon>
        <taxon>Pseudomonadota</taxon>
        <taxon>Gammaproteobacteria</taxon>
        <taxon>Enterobacterales</taxon>
        <taxon>Budviciaceae</taxon>
        <taxon>Limnobaculum</taxon>
    </lineage>
</organism>
<dbReference type="PROSITE" id="PS01087">
    <property type="entry name" value="RADICAL_ACTIVATING"/>
    <property type="match status" value="1"/>
</dbReference>
<dbReference type="InterPro" id="IPR007197">
    <property type="entry name" value="rSAM"/>
</dbReference>
<dbReference type="PANTHER" id="PTHR30352:SF4">
    <property type="entry name" value="PYRUVATE FORMATE-LYASE 2-ACTIVATING ENZYME"/>
    <property type="match status" value="1"/>
</dbReference>
<protein>
    <submittedName>
        <fullName evidence="10">[formate-C-acetyltransferase]-activating enzyme</fullName>
    </submittedName>
</protein>
<evidence type="ECO:0000259" key="9">
    <source>
        <dbReference type="PROSITE" id="PS51918"/>
    </source>
</evidence>
<dbReference type="OrthoDB" id="9782387at2"/>
<dbReference type="InterPro" id="IPR012839">
    <property type="entry name" value="Organic_radical_activase"/>
</dbReference>
<accession>A0A2Y9TXM0</accession>
<feature type="domain" description="Radical SAM core" evidence="9">
    <location>
        <begin position="37"/>
        <end position="296"/>
    </location>
</feature>
<dbReference type="InterPro" id="IPR040074">
    <property type="entry name" value="BssD/PflA/YjjW"/>
</dbReference>
<evidence type="ECO:0000313" key="10">
    <source>
        <dbReference type="EMBL" id="AWH88239.1"/>
    </source>
</evidence>
<keyword evidence="3" id="KW-0004">4Fe-4S</keyword>
<keyword evidence="5" id="KW-0479">Metal-binding</keyword>
<comment type="similarity">
    <text evidence="2">Belongs to the organic radical-activating enzymes family.</text>
</comment>
<dbReference type="GO" id="GO:0016740">
    <property type="term" value="F:transferase activity"/>
    <property type="evidence" value="ECO:0007669"/>
    <property type="project" value="UniProtKB-KW"/>
</dbReference>
<keyword evidence="4" id="KW-0949">S-adenosyl-L-methionine</keyword>
<keyword evidence="11" id="KW-1185">Reference proteome</keyword>
<evidence type="ECO:0000313" key="11">
    <source>
        <dbReference type="Proteomes" id="UP000244908"/>
    </source>
</evidence>
<comment type="cofactor">
    <cofactor evidence="1">
        <name>[4Fe-4S] cluster</name>
        <dbReference type="ChEBI" id="CHEBI:49883"/>
    </cofactor>
</comment>
<dbReference type="GO" id="GO:0051539">
    <property type="term" value="F:4 iron, 4 sulfur cluster binding"/>
    <property type="evidence" value="ECO:0007669"/>
    <property type="project" value="UniProtKB-KW"/>
</dbReference>
<proteinExistence type="inferred from homology"/>
<dbReference type="KEGG" id="lpv:HYN51_06505"/>
<dbReference type="PANTHER" id="PTHR30352">
    <property type="entry name" value="PYRUVATE FORMATE-LYASE-ACTIVATING ENZYME"/>
    <property type="match status" value="1"/>
</dbReference>
<evidence type="ECO:0000256" key="4">
    <source>
        <dbReference type="ARBA" id="ARBA00022691"/>
    </source>
</evidence>
<sequence length="296" mass="33051">MTLSDAPRINCKSLADLDSQRSGEVARIFNIQRYSLNDGGGIRTVVFFKGCPHTCPWCANPESISSAIHTVRRETKCLHCTPCLNNVRECPATAMEHIGQNISFDELVKEVLKDEIFFRSSGGGVTLSGGEVLMQSAFATRFLNHLKRLGINTAIETAGDAPAGFLLLLAKQCDQVLFDLKIMDIQQSKAALNLRLPRVLSNFALLIKENITVIPRIPLIPGYTFNKNNFQAILNFLAPFSLKEIHLLPFHQYGEAKYRLLNREYTMRDVPAPTEQEVKEFYLMAEQAGYIVTIGG</sequence>
<dbReference type="PROSITE" id="PS51918">
    <property type="entry name" value="RADICAL_SAM"/>
    <property type="match status" value="1"/>
</dbReference>
<dbReference type="GO" id="GO:0016491">
    <property type="term" value="F:oxidoreductase activity"/>
    <property type="evidence" value="ECO:0007669"/>
    <property type="project" value="UniProtKB-KW"/>
</dbReference>
<dbReference type="Pfam" id="PF04055">
    <property type="entry name" value="Radical_SAM"/>
    <property type="match status" value="1"/>
</dbReference>
<dbReference type="InterPro" id="IPR034457">
    <property type="entry name" value="Organic_radical-activating"/>
</dbReference>
<evidence type="ECO:0000256" key="3">
    <source>
        <dbReference type="ARBA" id="ARBA00022485"/>
    </source>
</evidence>
<keyword evidence="6" id="KW-0560">Oxidoreductase</keyword>
<evidence type="ECO:0000256" key="2">
    <source>
        <dbReference type="ARBA" id="ARBA00009777"/>
    </source>
</evidence>
<evidence type="ECO:0000256" key="6">
    <source>
        <dbReference type="ARBA" id="ARBA00023002"/>
    </source>
</evidence>
<dbReference type="SUPFAM" id="SSF102114">
    <property type="entry name" value="Radical SAM enzymes"/>
    <property type="match status" value="1"/>
</dbReference>
<dbReference type="InterPro" id="IPR001989">
    <property type="entry name" value="Radical_activat_CS"/>
</dbReference>
<keyword evidence="7" id="KW-0408">Iron</keyword>
<dbReference type="Gene3D" id="3.20.20.70">
    <property type="entry name" value="Aldolase class I"/>
    <property type="match status" value="1"/>
</dbReference>
<dbReference type="SFLD" id="SFLDG01066">
    <property type="entry name" value="organic_radical-activating_enz"/>
    <property type="match status" value="1"/>
</dbReference>